<reference evidence="2 3" key="1">
    <citation type="submission" date="2016-05" db="EMBL/GenBank/DDBJ databases">
        <title>A degradative enzymes factory behind the ericoid mycorrhizal symbiosis.</title>
        <authorList>
            <consortium name="DOE Joint Genome Institute"/>
            <person name="Martino E."/>
            <person name="Morin E."/>
            <person name="Grelet G."/>
            <person name="Kuo A."/>
            <person name="Kohler A."/>
            <person name="Daghino S."/>
            <person name="Barry K."/>
            <person name="Choi C."/>
            <person name="Cichocki N."/>
            <person name="Clum A."/>
            <person name="Copeland A."/>
            <person name="Hainaut M."/>
            <person name="Haridas S."/>
            <person name="Labutti K."/>
            <person name="Lindquist E."/>
            <person name="Lipzen A."/>
            <person name="Khouja H.-R."/>
            <person name="Murat C."/>
            <person name="Ohm R."/>
            <person name="Olson A."/>
            <person name="Spatafora J."/>
            <person name="Veneault-Fourrey C."/>
            <person name="Henrissat B."/>
            <person name="Grigoriev I."/>
            <person name="Martin F."/>
            <person name="Perotto S."/>
        </authorList>
    </citation>
    <scope>NUCLEOTIDE SEQUENCE [LARGE SCALE GENOMIC DNA]</scope>
    <source>
        <strain evidence="2 3">UAMH 7357</strain>
    </source>
</reference>
<evidence type="ECO:0000313" key="3">
    <source>
        <dbReference type="Proteomes" id="UP000235672"/>
    </source>
</evidence>
<keyword evidence="1" id="KW-0812">Transmembrane</keyword>
<evidence type="ECO:0000256" key="1">
    <source>
        <dbReference type="SAM" id="Phobius"/>
    </source>
</evidence>
<dbReference type="Proteomes" id="UP000235672">
    <property type="component" value="Unassembled WGS sequence"/>
</dbReference>
<organism evidence="2 3">
    <name type="scientific">Hyaloscypha hepaticicola</name>
    <dbReference type="NCBI Taxonomy" id="2082293"/>
    <lineage>
        <taxon>Eukaryota</taxon>
        <taxon>Fungi</taxon>
        <taxon>Dikarya</taxon>
        <taxon>Ascomycota</taxon>
        <taxon>Pezizomycotina</taxon>
        <taxon>Leotiomycetes</taxon>
        <taxon>Helotiales</taxon>
        <taxon>Hyaloscyphaceae</taxon>
        <taxon>Hyaloscypha</taxon>
    </lineage>
</organism>
<keyword evidence="1" id="KW-0472">Membrane</keyword>
<feature type="transmembrane region" description="Helical" evidence="1">
    <location>
        <begin position="54"/>
        <end position="75"/>
    </location>
</feature>
<keyword evidence="3" id="KW-1185">Reference proteome</keyword>
<proteinExistence type="predicted"/>
<dbReference type="EMBL" id="KZ613475">
    <property type="protein sequence ID" value="PMD23372.1"/>
    <property type="molecule type" value="Genomic_DNA"/>
</dbReference>
<protein>
    <submittedName>
        <fullName evidence="2">Uncharacterized protein</fullName>
    </submittedName>
</protein>
<dbReference type="AlphaFoldDB" id="A0A2J6QAR8"/>
<name>A0A2J6QAR8_9HELO</name>
<accession>A0A2J6QAR8</accession>
<keyword evidence="1" id="KW-1133">Transmembrane helix</keyword>
<evidence type="ECO:0000313" key="2">
    <source>
        <dbReference type="EMBL" id="PMD23372.1"/>
    </source>
</evidence>
<sequence length="77" mass="8850">MDRSSGFERQAICWIGRDPRPLPRPPFFLHIEQKDVGSSAEGLIMHLGSYDIKFYILFAFSGWFAVPNFCVNIVYGH</sequence>
<gene>
    <name evidence="2" type="ORF">NA56DRAFT_644258</name>
</gene>